<dbReference type="EMBL" id="KZ613786">
    <property type="protein sequence ID" value="PMD61593.1"/>
    <property type="molecule type" value="Genomic_DNA"/>
</dbReference>
<evidence type="ECO:0000313" key="3">
    <source>
        <dbReference type="Proteomes" id="UP000235371"/>
    </source>
</evidence>
<feature type="region of interest" description="Disordered" evidence="1">
    <location>
        <begin position="41"/>
        <end position="111"/>
    </location>
</feature>
<dbReference type="AlphaFoldDB" id="A0A2J6TF12"/>
<sequence length="162" mass="17764">MRALCPPESGTPKALSISVPQKWMQGSADAESQDVLGGHHQEGRKLFGTGHKPPSLFSSTSHGSLPLRTRVPRSCCTDKPSKVSKHRKGEAARPRKITESHPSLIQEHPSPEHTSLRQISFSLMFLSIRGLRCIRVDSVTPILFLSLSHYHGTSATRVTAQP</sequence>
<gene>
    <name evidence="2" type="ORF">K444DRAFT_374136</name>
</gene>
<feature type="compositionally biased region" description="Basic and acidic residues" evidence="1">
    <location>
        <begin position="89"/>
        <end position="99"/>
    </location>
</feature>
<protein>
    <submittedName>
        <fullName evidence="2">Uncharacterized protein</fullName>
    </submittedName>
</protein>
<reference evidence="2 3" key="1">
    <citation type="submission" date="2016-04" db="EMBL/GenBank/DDBJ databases">
        <title>A degradative enzymes factory behind the ericoid mycorrhizal symbiosis.</title>
        <authorList>
            <consortium name="DOE Joint Genome Institute"/>
            <person name="Martino E."/>
            <person name="Morin E."/>
            <person name="Grelet G."/>
            <person name="Kuo A."/>
            <person name="Kohler A."/>
            <person name="Daghino S."/>
            <person name="Barry K."/>
            <person name="Choi C."/>
            <person name="Cichocki N."/>
            <person name="Clum A."/>
            <person name="Copeland A."/>
            <person name="Hainaut M."/>
            <person name="Haridas S."/>
            <person name="Labutti K."/>
            <person name="Lindquist E."/>
            <person name="Lipzen A."/>
            <person name="Khouja H.-R."/>
            <person name="Murat C."/>
            <person name="Ohm R."/>
            <person name="Olson A."/>
            <person name="Spatafora J."/>
            <person name="Veneault-Fourrey C."/>
            <person name="Henrissat B."/>
            <person name="Grigoriev I."/>
            <person name="Martin F."/>
            <person name="Perotto S."/>
        </authorList>
    </citation>
    <scope>NUCLEOTIDE SEQUENCE [LARGE SCALE GENOMIC DNA]</scope>
    <source>
        <strain evidence="2 3">E</strain>
    </source>
</reference>
<organism evidence="2 3">
    <name type="scientific">Hyaloscypha bicolor E</name>
    <dbReference type="NCBI Taxonomy" id="1095630"/>
    <lineage>
        <taxon>Eukaryota</taxon>
        <taxon>Fungi</taxon>
        <taxon>Dikarya</taxon>
        <taxon>Ascomycota</taxon>
        <taxon>Pezizomycotina</taxon>
        <taxon>Leotiomycetes</taxon>
        <taxon>Helotiales</taxon>
        <taxon>Hyaloscyphaceae</taxon>
        <taxon>Hyaloscypha</taxon>
        <taxon>Hyaloscypha bicolor</taxon>
    </lineage>
</organism>
<dbReference type="Proteomes" id="UP000235371">
    <property type="component" value="Unassembled WGS sequence"/>
</dbReference>
<proteinExistence type="predicted"/>
<name>A0A2J6TF12_9HELO</name>
<dbReference type="InParanoid" id="A0A2J6TF12"/>
<evidence type="ECO:0000256" key="1">
    <source>
        <dbReference type="SAM" id="MobiDB-lite"/>
    </source>
</evidence>
<evidence type="ECO:0000313" key="2">
    <source>
        <dbReference type="EMBL" id="PMD61593.1"/>
    </source>
</evidence>
<accession>A0A2J6TF12</accession>
<dbReference type="RefSeq" id="XP_024738497.1">
    <property type="nucleotide sequence ID" value="XM_024872299.1"/>
</dbReference>
<dbReference type="GeneID" id="36580380"/>
<keyword evidence="3" id="KW-1185">Reference proteome</keyword>